<evidence type="ECO:0000313" key="7">
    <source>
        <dbReference type="Proteomes" id="UP001201812"/>
    </source>
</evidence>
<keyword evidence="1" id="KW-1015">Disulfide bond</keyword>
<protein>
    <submittedName>
        <fullName evidence="6">Nidogen-like domain-containing protein</fullName>
    </submittedName>
</protein>
<dbReference type="SMART" id="SM00539">
    <property type="entry name" value="NIDO"/>
    <property type="match status" value="1"/>
</dbReference>
<dbReference type="SMART" id="SM00032">
    <property type="entry name" value="CCP"/>
    <property type="match status" value="2"/>
</dbReference>
<evidence type="ECO:0000256" key="1">
    <source>
        <dbReference type="ARBA" id="ARBA00023157"/>
    </source>
</evidence>
<proteinExistence type="predicted"/>
<reference evidence="6" key="1">
    <citation type="submission" date="2022-01" db="EMBL/GenBank/DDBJ databases">
        <title>Genome Sequence Resource for Two Populations of Ditylenchus destructor, the Migratory Endoparasitic Phytonematode.</title>
        <authorList>
            <person name="Zhang H."/>
            <person name="Lin R."/>
            <person name="Xie B."/>
        </authorList>
    </citation>
    <scope>NUCLEOTIDE SEQUENCE</scope>
    <source>
        <strain evidence="6">BazhouSP</strain>
    </source>
</reference>
<gene>
    <name evidence="6" type="ORF">DdX_17914</name>
</gene>
<organism evidence="6 7">
    <name type="scientific">Ditylenchus destructor</name>
    <dbReference type="NCBI Taxonomy" id="166010"/>
    <lineage>
        <taxon>Eukaryota</taxon>
        <taxon>Metazoa</taxon>
        <taxon>Ecdysozoa</taxon>
        <taxon>Nematoda</taxon>
        <taxon>Chromadorea</taxon>
        <taxon>Rhabditida</taxon>
        <taxon>Tylenchina</taxon>
        <taxon>Tylenchomorpha</taxon>
        <taxon>Sphaerularioidea</taxon>
        <taxon>Anguinidae</taxon>
        <taxon>Anguininae</taxon>
        <taxon>Ditylenchus</taxon>
    </lineage>
</organism>
<dbReference type="InterPro" id="IPR051495">
    <property type="entry name" value="Epithelial_Barrier/Signaling"/>
</dbReference>
<name>A0AAD4QYR2_9BILA</name>
<dbReference type="Proteomes" id="UP001201812">
    <property type="component" value="Unassembled WGS sequence"/>
</dbReference>
<evidence type="ECO:0000313" key="6">
    <source>
        <dbReference type="EMBL" id="KAI1698420.1"/>
    </source>
</evidence>
<evidence type="ECO:0000259" key="5">
    <source>
        <dbReference type="PROSITE" id="PS51220"/>
    </source>
</evidence>
<dbReference type="SUPFAM" id="SSF57535">
    <property type="entry name" value="Complement control module/SCR domain"/>
    <property type="match status" value="2"/>
</dbReference>
<dbReference type="EMBL" id="JAKKPZ010000219">
    <property type="protein sequence ID" value="KAI1698420.1"/>
    <property type="molecule type" value="Genomic_DNA"/>
</dbReference>
<dbReference type="PANTHER" id="PTHR13802">
    <property type="entry name" value="MUCIN 4-RELATED"/>
    <property type="match status" value="1"/>
</dbReference>
<feature type="chain" id="PRO_5042116585" evidence="3">
    <location>
        <begin position="19"/>
        <end position="492"/>
    </location>
</feature>
<keyword evidence="3" id="KW-0732">Signal</keyword>
<feature type="domain" description="NIDO" evidence="5">
    <location>
        <begin position="69"/>
        <end position="228"/>
    </location>
</feature>
<dbReference type="PROSITE" id="PS50923">
    <property type="entry name" value="SUSHI"/>
    <property type="match status" value="1"/>
</dbReference>
<dbReference type="AlphaFoldDB" id="A0AAD4QYR2"/>
<dbReference type="PANTHER" id="PTHR13802:SF64">
    <property type="entry name" value="DENDRITE EXTENSION DEFECTIVE PROTEIN 1"/>
    <property type="match status" value="1"/>
</dbReference>
<dbReference type="InterPro" id="IPR035976">
    <property type="entry name" value="Sushi/SCR/CCP_sf"/>
</dbReference>
<accession>A0AAD4QYR2</accession>
<dbReference type="Pfam" id="PF06119">
    <property type="entry name" value="NIDO"/>
    <property type="match status" value="1"/>
</dbReference>
<keyword evidence="7" id="KW-1185">Reference proteome</keyword>
<evidence type="ECO:0000256" key="2">
    <source>
        <dbReference type="PROSITE-ProRule" id="PRU00302"/>
    </source>
</evidence>
<evidence type="ECO:0000256" key="3">
    <source>
        <dbReference type="SAM" id="SignalP"/>
    </source>
</evidence>
<feature type="domain" description="Sushi" evidence="4">
    <location>
        <begin position="235"/>
        <end position="298"/>
    </location>
</feature>
<keyword evidence="2" id="KW-0768">Sushi</keyword>
<dbReference type="GO" id="GO:0007160">
    <property type="term" value="P:cell-matrix adhesion"/>
    <property type="evidence" value="ECO:0007669"/>
    <property type="project" value="InterPro"/>
</dbReference>
<comment type="caution">
    <text evidence="6">The sequence shown here is derived from an EMBL/GenBank/DDBJ whole genome shotgun (WGS) entry which is preliminary data.</text>
</comment>
<comment type="caution">
    <text evidence="2">Lacks conserved residue(s) required for the propagation of feature annotation.</text>
</comment>
<dbReference type="CDD" id="cd00033">
    <property type="entry name" value="CCP"/>
    <property type="match status" value="1"/>
</dbReference>
<dbReference type="InterPro" id="IPR003886">
    <property type="entry name" value="NIDO_dom"/>
</dbReference>
<dbReference type="Gene3D" id="2.10.70.10">
    <property type="entry name" value="Complement Module, domain 1"/>
    <property type="match status" value="1"/>
</dbReference>
<dbReference type="PROSITE" id="PS51220">
    <property type="entry name" value="NIDO"/>
    <property type="match status" value="1"/>
</dbReference>
<evidence type="ECO:0000259" key="4">
    <source>
        <dbReference type="PROSITE" id="PS50923"/>
    </source>
</evidence>
<sequence length="492" mass="56617">MLRILFIWCTLLFDDSYAAVPLEKFFLFGGENGDERLSQQMFNWLHIDDLKPPFKIFGEKRDYVYVNDGGYFDFENGKINVMRGWINLRKVGDIYWRKSRSRIDLDKAQEEIRLAFPAYQAIDLKWVLIVTWYHVTRSAEKPFARNTFQFILTTDKIRSFAIFYYNNIEWYIEGYSTAGFEIKKYDERYIATTHKYVINGTDSRDMLTIGNRSNVGSPGKWLFRIDQDTIYEPNSLCAMPPQPENGKCMAEEITPGSLARCNCTYGCEKYKEEFLLECTAPAENETADWTGNMPECRPLNATSTECRTRFSCQCPTRPSCQCPSCESPIDLPSSTNSSVKLCPFPPIPQNGVCDKSNYTPGTSAKCKCLPNYRNINSNSQLYCVFAEDGHLFWSGEMPKWIYGKPKQQKPSMLYTRQNGSYNNISLAVRDAFEDNDLIKEDPEHLLSIPVNQHTQETPSPTIRELFNTHSTVNNLSILALKLVKTDNATKEQ</sequence>
<feature type="signal peptide" evidence="3">
    <location>
        <begin position="1"/>
        <end position="18"/>
    </location>
</feature>
<dbReference type="InterPro" id="IPR000436">
    <property type="entry name" value="Sushi_SCR_CCP_dom"/>
</dbReference>